<sequence length="343" mass="38975">MSCGFSPEMAEMLSQMSKEKERGVNVTSAEYMAQLEYNQKAQARYEEVQAKQAKVAGYDWTRPYEKWEAWEDPEDLAAKEQAAREKAEHAALRQSCNHDHSAEQKLMDMTTAAKMAQCDHFRRLGNRFFAQAQYQRAAYHYHRALIYFEYIFSDTEAEQLEMDALKKRVLLNFALCRLKTRHLDQALHNATMALKLDDACLKARYIRAVVFRMQDHFDEAQAELSLALKLAPQDPALTLEQRVLSTKKAAYRIKSKQLGAAMFQQAPATEKRNSVAQAFHDPTLHRALELDLRPASVPSSTLQDALESWRPSTSGINAMASLIAELSGNNSDDIAILRGLPKQ</sequence>
<evidence type="ECO:0000313" key="3">
    <source>
        <dbReference type="Proteomes" id="UP000243579"/>
    </source>
</evidence>
<reference evidence="2 3" key="1">
    <citation type="journal article" date="2014" name="Genome Biol. Evol.">
        <title>The secreted proteins of Achlya hypogyna and Thraustotheca clavata identify the ancestral oomycete secretome and reveal gene acquisitions by horizontal gene transfer.</title>
        <authorList>
            <person name="Misner I."/>
            <person name="Blouin N."/>
            <person name="Leonard G."/>
            <person name="Richards T.A."/>
            <person name="Lane C.E."/>
        </authorList>
    </citation>
    <scope>NUCLEOTIDE SEQUENCE [LARGE SCALE GENOMIC DNA]</scope>
    <source>
        <strain evidence="2 3">ATCC 48635</strain>
    </source>
</reference>
<gene>
    <name evidence="2" type="ORF">ACHHYP_04451</name>
</gene>
<evidence type="ECO:0000256" key="1">
    <source>
        <dbReference type="SAM" id="MobiDB-lite"/>
    </source>
</evidence>
<dbReference type="OrthoDB" id="2423701at2759"/>
<organism evidence="2 3">
    <name type="scientific">Achlya hypogyna</name>
    <name type="common">Oomycete</name>
    <name type="synonym">Protoachlya hypogyna</name>
    <dbReference type="NCBI Taxonomy" id="1202772"/>
    <lineage>
        <taxon>Eukaryota</taxon>
        <taxon>Sar</taxon>
        <taxon>Stramenopiles</taxon>
        <taxon>Oomycota</taxon>
        <taxon>Saprolegniomycetes</taxon>
        <taxon>Saprolegniales</taxon>
        <taxon>Achlyaceae</taxon>
        <taxon>Achlya</taxon>
    </lineage>
</organism>
<dbReference type="InterPro" id="IPR050754">
    <property type="entry name" value="FKBP4/5/8-like"/>
</dbReference>
<keyword evidence="3" id="KW-1185">Reference proteome</keyword>
<name>A0A1V9Z135_ACHHY</name>
<dbReference type="PANTHER" id="PTHR46512">
    <property type="entry name" value="PEPTIDYLPROLYL ISOMERASE"/>
    <property type="match status" value="1"/>
</dbReference>
<dbReference type="Proteomes" id="UP000243579">
    <property type="component" value="Unassembled WGS sequence"/>
</dbReference>
<evidence type="ECO:0000313" key="2">
    <source>
        <dbReference type="EMBL" id="OQR91716.1"/>
    </source>
</evidence>
<dbReference type="AlphaFoldDB" id="A0A1V9Z135"/>
<dbReference type="SUPFAM" id="SSF48452">
    <property type="entry name" value="TPR-like"/>
    <property type="match status" value="1"/>
</dbReference>
<accession>A0A1V9Z135</accession>
<dbReference type="EMBL" id="JNBR01000507">
    <property type="protein sequence ID" value="OQR91716.1"/>
    <property type="molecule type" value="Genomic_DNA"/>
</dbReference>
<dbReference type="STRING" id="1202772.A0A1V9Z135"/>
<protein>
    <submittedName>
        <fullName evidence="2">Uncharacterized protein</fullName>
    </submittedName>
</protein>
<feature type="region of interest" description="Disordered" evidence="1">
    <location>
        <begin position="1"/>
        <end position="23"/>
    </location>
</feature>
<proteinExistence type="predicted"/>
<comment type="caution">
    <text evidence="2">The sequence shown here is derived from an EMBL/GenBank/DDBJ whole genome shotgun (WGS) entry which is preliminary data.</text>
</comment>
<dbReference type="Gene3D" id="1.25.40.10">
    <property type="entry name" value="Tetratricopeptide repeat domain"/>
    <property type="match status" value="1"/>
</dbReference>
<dbReference type="InterPro" id="IPR011990">
    <property type="entry name" value="TPR-like_helical_dom_sf"/>
</dbReference>